<evidence type="ECO:0000313" key="2">
    <source>
        <dbReference type="Proteomes" id="UP000237752"/>
    </source>
</evidence>
<dbReference type="Proteomes" id="UP000237752">
    <property type="component" value="Unassembled WGS sequence"/>
</dbReference>
<dbReference type="InterPro" id="IPR024747">
    <property type="entry name" value="Pyridox_Oxase-rel"/>
</dbReference>
<organism evidence="1 2">
    <name type="scientific">Antricoccus suffuscus</name>
    <dbReference type="NCBI Taxonomy" id="1629062"/>
    <lineage>
        <taxon>Bacteria</taxon>
        <taxon>Bacillati</taxon>
        <taxon>Actinomycetota</taxon>
        <taxon>Actinomycetes</taxon>
        <taxon>Geodermatophilales</taxon>
        <taxon>Antricoccaceae</taxon>
        <taxon>Antricoccus</taxon>
    </lineage>
</organism>
<proteinExistence type="predicted"/>
<name>A0A2T1A2Y1_9ACTN</name>
<dbReference type="Pfam" id="PF12900">
    <property type="entry name" value="Pyridox_ox_2"/>
    <property type="match status" value="1"/>
</dbReference>
<dbReference type="EMBL" id="PVUE01000003">
    <property type="protein sequence ID" value="PRZ42971.1"/>
    <property type="molecule type" value="Genomic_DNA"/>
</dbReference>
<dbReference type="RefSeq" id="WP_106347964.1">
    <property type="nucleotide sequence ID" value="NZ_PVUE01000003.1"/>
</dbReference>
<dbReference type="OrthoDB" id="116031at2"/>
<dbReference type="SUPFAM" id="SSF50475">
    <property type="entry name" value="FMN-binding split barrel"/>
    <property type="match status" value="1"/>
</dbReference>
<evidence type="ECO:0000313" key="1">
    <source>
        <dbReference type="EMBL" id="PRZ42971.1"/>
    </source>
</evidence>
<gene>
    <name evidence="1" type="ORF">CLV47_10321</name>
</gene>
<dbReference type="InterPro" id="IPR012349">
    <property type="entry name" value="Split_barrel_FMN-bd"/>
</dbReference>
<dbReference type="AlphaFoldDB" id="A0A2T1A2Y1"/>
<comment type="caution">
    <text evidence="1">The sequence shown here is derived from an EMBL/GenBank/DDBJ whole genome shotgun (WGS) entry which is preliminary data.</text>
</comment>
<dbReference type="PANTHER" id="PTHR34071:SF2">
    <property type="entry name" value="FLAVIN-NUCLEOTIDE-BINDING PROTEIN"/>
    <property type="match status" value="1"/>
</dbReference>
<dbReference type="PANTHER" id="PTHR34071">
    <property type="entry name" value="5-NITROIMIDAZOLE ANTIBIOTICS RESISTANCE PROTEIN, NIMA-FAMILY-RELATED PROTEIN-RELATED"/>
    <property type="match status" value="1"/>
</dbReference>
<sequence length="214" mass="22675">MEKLRRKPERGRSERADLYDILDATNVGVLATVKDGEPWTVPLLYGRVDDMLVLHGSTGAGALRHVAQGAKASFCVHLMDGVVVADNLFNSSANYRSVVVRGTLTELPKDTAYDALAVMSDGIIPGRSKEVVTATPKEMAATLAIGLAIEDDNWIAKVRTGGPGEPSEDATAWTGVVPAYTVYGEPEPSEFVPAGTAVPASVRALVERGRTLGV</sequence>
<keyword evidence="2" id="KW-1185">Reference proteome</keyword>
<evidence type="ECO:0008006" key="3">
    <source>
        <dbReference type="Google" id="ProtNLM"/>
    </source>
</evidence>
<reference evidence="1 2" key="1">
    <citation type="submission" date="2018-03" db="EMBL/GenBank/DDBJ databases">
        <title>Genomic Encyclopedia of Archaeal and Bacterial Type Strains, Phase II (KMG-II): from individual species to whole genera.</title>
        <authorList>
            <person name="Goeker M."/>
        </authorList>
    </citation>
    <scope>NUCLEOTIDE SEQUENCE [LARGE SCALE GENOMIC DNA]</scope>
    <source>
        <strain evidence="1 2">DSM 100065</strain>
    </source>
</reference>
<dbReference type="Gene3D" id="2.30.110.10">
    <property type="entry name" value="Electron Transport, Fmn-binding Protein, Chain A"/>
    <property type="match status" value="1"/>
</dbReference>
<accession>A0A2T1A2Y1</accession>
<protein>
    <recommendedName>
        <fullName evidence="3">Nitroimidazol reductase NimA-like FMN-containing flavoprotein (Pyridoxamine 5'-phosphate oxidase superfamily)</fullName>
    </recommendedName>
</protein>